<feature type="chain" id="PRO_5022860505" description="DUF1795 domain-containing protein" evidence="1">
    <location>
        <begin position="23"/>
        <end position="186"/>
    </location>
</feature>
<name>A0A5C4RTR8_9GAMM</name>
<reference evidence="2 3" key="1">
    <citation type="submission" date="2019-03" db="EMBL/GenBank/DDBJ databases">
        <title>Arenimonas daejeonensis sp. nov., isolated from compost.</title>
        <authorList>
            <person name="Jeon C.O."/>
        </authorList>
    </citation>
    <scope>NUCLEOTIDE SEQUENCE [LARGE SCALE GENOMIC DNA]</scope>
    <source>
        <strain evidence="2 3">R29</strain>
    </source>
</reference>
<keyword evidence="3" id="KW-1185">Reference proteome</keyword>
<accession>A0A5C4RTR8</accession>
<organism evidence="2 3">
    <name type="scientific">Arenimonas terrae</name>
    <dbReference type="NCBI Taxonomy" id="2546226"/>
    <lineage>
        <taxon>Bacteria</taxon>
        <taxon>Pseudomonadati</taxon>
        <taxon>Pseudomonadota</taxon>
        <taxon>Gammaproteobacteria</taxon>
        <taxon>Lysobacterales</taxon>
        <taxon>Lysobacteraceae</taxon>
        <taxon>Arenimonas</taxon>
    </lineage>
</organism>
<evidence type="ECO:0000313" key="3">
    <source>
        <dbReference type="Proteomes" id="UP000305760"/>
    </source>
</evidence>
<proteinExistence type="predicted"/>
<evidence type="ECO:0008006" key="4">
    <source>
        <dbReference type="Google" id="ProtNLM"/>
    </source>
</evidence>
<dbReference type="Proteomes" id="UP000305760">
    <property type="component" value="Unassembled WGS sequence"/>
</dbReference>
<dbReference type="OrthoDB" id="8819895at2"/>
<evidence type="ECO:0000256" key="1">
    <source>
        <dbReference type="SAM" id="SignalP"/>
    </source>
</evidence>
<gene>
    <name evidence="2" type="ORF">E1B00_00790</name>
</gene>
<feature type="signal peptide" evidence="1">
    <location>
        <begin position="1"/>
        <end position="22"/>
    </location>
</feature>
<dbReference type="EMBL" id="SMDR01000001">
    <property type="protein sequence ID" value="TNJ34362.1"/>
    <property type="molecule type" value="Genomic_DNA"/>
</dbReference>
<keyword evidence="1" id="KW-0732">Signal</keyword>
<sequence>MFATLRWIGLLAALLFSLPAQGAEFRIDSATNEQLVLDMPAGWRGFTANPEGAAVTTLAFSPAQGASFRMLVTLIPLPRDASRPPITASDLRESTQVAADQARSRSVEAVLTVQSLTGPQVSGVYFQATDRAPPAGEFKHLTQGSLVVGEAVLTFTVLANDDAPGGPEAVRRQALAALAAIRVASR</sequence>
<evidence type="ECO:0000313" key="2">
    <source>
        <dbReference type="EMBL" id="TNJ34362.1"/>
    </source>
</evidence>
<comment type="caution">
    <text evidence="2">The sequence shown here is derived from an EMBL/GenBank/DDBJ whole genome shotgun (WGS) entry which is preliminary data.</text>
</comment>
<dbReference type="AlphaFoldDB" id="A0A5C4RTR8"/>
<dbReference type="RefSeq" id="WP_139444771.1">
    <property type="nucleotide sequence ID" value="NZ_SMDR01000001.1"/>
</dbReference>
<protein>
    <recommendedName>
        <fullName evidence="4">DUF1795 domain-containing protein</fullName>
    </recommendedName>
</protein>